<dbReference type="FunFam" id="2.40.110.10:FF:000001">
    <property type="entry name" value="Acyl-CoA dehydrogenase, mitochondrial"/>
    <property type="match status" value="1"/>
</dbReference>
<evidence type="ECO:0000259" key="9">
    <source>
        <dbReference type="Pfam" id="PF02771"/>
    </source>
</evidence>
<keyword evidence="3 6" id="KW-0285">Flavoprotein</keyword>
<gene>
    <name evidence="10" type="ORF">H9701_05255</name>
</gene>
<dbReference type="Pfam" id="PF00441">
    <property type="entry name" value="Acyl-CoA_dh_1"/>
    <property type="match status" value="1"/>
</dbReference>
<protein>
    <submittedName>
        <fullName evidence="10">Acyl-CoA dehydrogenase family protein</fullName>
    </submittedName>
</protein>
<keyword evidence="4 6" id="KW-0274">FAD</keyword>
<dbReference type="InterPro" id="IPR006089">
    <property type="entry name" value="Acyl-CoA_DH_CS"/>
</dbReference>
<evidence type="ECO:0000256" key="2">
    <source>
        <dbReference type="ARBA" id="ARBA00009347"/>
    </source>
</evidence>
<reference evidence="10" key="1">
    <citation type="journal article" date="2021" name="PeerJ">
        <title>Extensive microbial diversity within the chicken gut microbiome revealed by metagenomics and culture.</title>
        <authorList>
            <person name="Gilroy R."/>
            <person name="Ravi A."/>
            <person name="Getino M."/>
            <person name="Pursley I."/>
            <person name="Horton D.L."/>
            <person name="Alikhan N.F."/>
            <person name="Baker D."/>
            <person name="Gharbi K."/>
            <person name="Hall N."/>
            <person name="Watson M."/>
            <person name="Adriaenssens E.M."/>
            <person name="Foster-Nyarko E."/>
            <person name="Jarju S."/>
            <person name="Secka A."/>
            <person name="Antonio M."/>
            <person name="Oren A."/>
            <person name="Chaudhuri R.R."/>
            <person name="La Ragione R."/>
            <person name="Hildebrand F."/>
            <person name="Pallen M.J."/>
        </authorList>
    </citation>
    <scope>NUCLEOTIDE SEQUENCE</scope>
    <source>
        <strain evidence="10">CHK186-1790</strain>
    </source>
</reference>
<dbReference type="PROSITE" id="PS00073">
    <property type="entry name" value="ACYL_COA_DH_2"/>
    <property type="match status" value="1"/>
</dbReference>
<evidence type="ECO:0000256" key="1">
    <source>
        <dbReference type="ARBA" id="ARBA00001974"/>
    </source>
</evidence>
<evidence type="ECO:0000256" key="6">
    <source>
        <dbReference type="RuleBase" id="RU362125"/>
    </source>
</evidence>
<dbReference type="GO" id="GO:0050660">
    <property type="term" value="F:flavin adenine dinucleotide binding"/>
    <property type="evidence" value="ECO:0007669"/>
    <property type="project" value="InterPro"/>
</dbReference>
<sequence>MSAHYLLTEDQISIQEMVREFAQKELAPVVKECDEQSRFPVEVYKKITEMGINSMFIPEEYGGMGLDTVTCCLIREELGRVDAGFTIGVGSNGLAYTPVALAGTEAQKKMCASYIVEGGFGAYCLTEPAGGSDAAHALTTAVKVGDEWVINGRKCFITNGPLANFYVVFAATDKAAGAKGMTAFIVERDREGVSVGKHEDKFGIRSSETSDVVFDEVHIPADHILGAEGQGFKLAMNTLNRTRPGGSATAVGIMQHCIDLCIEYAKQRVVFGKPIAKQQAVQFMIADMEIKTQASRQMALYAARLADAGIADAVVGACTKCFCGDSVVEIATNAVQVFGGYGYSREYPVEKLLRDAKIYQIFEGTNQIQRVTIASNLLH</sequence>
<dbReference type="SUPFAM" id="SSF47203">
    <property type="entry name" value="Acyl-CoA dehydrogenase C-terminal domain-like"/>
    <property type="match status" value="1"/>
</dbReference>
<accession>A0A9D2P1I0</accession>
<dbReference type="Pfam" id="PF02770">
    <property type="entry name" value="Acyl-CoA_dh_M"/>
    <property type="match status" value="1"/>
</dbReference>
<evidence type="ECO:0000259" key="7">
    <source>
        <dbReference type="Pfam" id="PF00441"/>
    </source>
</evidence>
<feature type="domain" description="Acyl-CoA dehydrogenase/oxidase C-terminal" evidence="7">
    <location>
        <begin position="229"/>
        <end position="377"/>
    </location>
</feature>
<feature type="domain" description="Acyl-CoA oxidase/dehydrogenase middle" evidence="8">
    <location>
        <begin position="122"/>
        <end position="217"/>
    </location>
</feature>
<dbReference type="SUPFAM" id="SSF56645">
    <property type="entry name" value="Acyl-CoA dehydrogenase NM domain-like"/>
    <property type="match status" value="1"/>
</dbReference>
<dbReference type="InterPro" id="IPR009100">
    <property type="entry name" value="AcylCoA_DH/oxidase_NM_dom_sf"/>
</dbReference>
<evidence type="ECO:0000313" key="11">
    <source>
        <dbReference type="Proteomes" id="UP000823882"/>
    </source>
</evidence>
<evidence type="ECO:0000313" key="10">
    <source>
        <dbReference type="EMBL" id="HJC40944.1"/>
    </source>
</evidence>
<dbReference type="InterPro" id="IPR036250">
    <property type="entry name" value="AcylCo_DH-like_C"/>
</dbReference>
<dbReference type="InterPro" id="IPR037069">
    <property type="entry name" value="AcylCoA_DH/ox_N_sf"/>
</dbReference>
<dbReference type="Proteomes" id="UP000823882">
    <property type="component" value="Unassembled WGS sequence"/>
</dbReference>
<dbReference type="EMBL" id="DWWJ01000094">
    <property type="protein sequence ID" value="HJC40944.1"/>
    <property type="molecule type" value="Genomic_DNA"/>
</dbReference>
<dbReference type="Gene3D" id="1.20.140.10">
    <property type="entry name" value="Butyryl-CoA Dehydrogenase, subunit A, domain 3"/>
    <property type="match status" value="1"/>
</dbReference>
<dbReference type="PIRSF" id="PIRSF016578">
    <property type="entry name" value="HsaA"/>
    <property type="match status" value="1"/>
</dbReference>
<name>A0A9D2P1I0_9FIRM</name>
<comment type="similarity">
    <text evidence="2 6">Belongs to the acyl-CoA dehydrogenase family.</text>
</comment>
<evidence type="ECO:0000256" key="4">
    <source>
        <dbReference type="ARBA" id="ARBA00022827"/>
    </source>
</evidence>
<dbReference type="AlphaFoldDB" id="A0A9D2P1I0"/>
<dbReference type="Gene3D" id="1.10.540.10">
    <property type="entry name" value="Acyl-CoA dehydrogenase/oxidase, N-terminal domain"/>
    <property type="match status" value="1"/>
</dbReference>
<dbReference type="InterPro" id="IPR009075">
    <property type="entry name" value="AcylCo_DH/oxidase_C"/>
</dbReference>
<dbReference type="FunFam" id="1.10.540.10:FF:000026">
    <property type="entry name" value="Acyl-CoA dehydrogenase medium chain"/>
    <property type="match status" value="1"/>
</dbReference>
<dbReference type="InterPro" id="IPR006091">
    <property type="entry name" value="Acyl-CoA_Oxase/DH_mid-dom"/>
</dbReference>
<dbReference type="FunFam" id="1.20.140.10:FF:000011">
    <property type="entry name" value="Medium-chain specific acyl-CoA dehydrogenase, mitochondrial"/>
    <property type="match status" value="1"/>
</dbReference>
<dbReference type="Gene3D" id="2.40.110.10">
    <property type="entry name" value="Butyryl-CoA Dehydrogenase, subunit A, domain 2"/>
    <property type="match status" value="1"/>
</dbReference>
<evidence type="ECO:0000259" key="8">
    <source>
        <dbReference type="Pfam" id="PF02770"/>
    </source>
</evidence>
<dbReference type="InterPro" id="IPR013786">
    <property type="entry name" value="AcylCoA_DH/ox_N"/>
</dbReference>
<evidence type="ECO:0000256" key="3">
    <source>
        <dbReference type="ARBA" id="ARBA00022630"/>
    </source>
</evidence>
<evidence type="ECO:0000256" key="5">
    <source>
        <dbReference type="ARBA" id="ARBA00023002"/>
    </source>
</evidence>
<dbReference type="PANTHER" id="PTHR43884">
    <property type="entry name" value="ACYL-COA DEHYDROGENASE"/>
    <property type="match status" value="1"/>
</dbReference>
<feature type="domain" description="Acyl-CoA dehydrogenase/oxidase N-terminal" evidence="9">
    <location>
        <begin position="8"/>
        <end position="113"/>
    </location>
</feature>
<organism evidence="10 11">
    <name type="scientific">Candidatus Intestinimonas pullistercoris</name>
    <dbReference type="NCBI Taxonomy" id="2838623"/>
    <lineage>
        <taxon>Bacteria</taxon>
        <taxon>Bacillati</taxon>
        <taxon>Bacillota</taxon>
        <taxon>Clostridia</taxon>
        <taxon>Eubacteriales</taxon>
        <taxon>Intestinimonas</taxon>
    </lineage>
</organism>
<comment type="caution">
    <text evidence="10">The sequence shown here is derived from an EMBL/GenBank/DDBJ whole genome shotgun (WGS) entry which is preliminary data.</text>
</comment>
<dbReference type="GO" id="GO:0003995">
    <property type="term" value="F:acyl-CoA dehydrogenase activity"/>
    <property type="evidence" value="ECO:0007669"/>
    <property type="project" value="InterPro"/>
</dbReference>
<dbReference type="InterPro" id="IPR046373">
    <property type="entry name" value="Acyl-CoA_Oxase/DH_mid-dom_sf"/>
</dbReference>
<dbReference type="PANTHER" id="PTHR43884:SF12">
    <property type="entry name" value="ISOVALERYL-COA DEHYDROGENASE, MITOCHONDRIAL-RELATED"/>
    <property type="match status" value="1"/>
</dbReference>
<proteinExistence type="inferred from homology"/>
<reference evidence="10" key="2">
    <citation type="submission" date="2021-04" db="EMBL/GenBank/DDBJ databases">
        <authorList>
            <person name="Gilroy R."/>
        </authorList>
    </citation>
    <scope>NUCLEOTIDE SEQUENCE</scope>
    <source>
        <strain evidence="10">CHK186-1790</strain>
    </source>
</reference>
<keyword evidence="5 6" id="KW-0560">Oxidoreductase</keyword>
<dbReference type="Pfam" id="PF02771">
    <property type="entry name" value="Acyl-CoA_dh_N"/>
    <property type="match status" value="1"/>
</dbReference>
<comment type="cofactor">
    <cofactor evidence="1 6">
        <name>FAD</name>
        <dbReference type="ChEBI" id="CHEBI:57692"/>
    </cofactor>
</comment>